<keyword evidence="3 10" id="KW-0963">Cytoplasm</keyword>
<evidence type="ECO:0000256" key="1">
    <source>
        <dbReference type="ARBA" id="ARBA00004496"/>
    </source>
</evidence>
<dbReference type="PRINTS" id="PR01045">
    <property type="entry name" value="TRNASYNTHGB"/>
</dbReference>
<keyword evidence="13" id="KW-1185">Reference proteome</keyword>
<reference evidence="13" key="1">
    <citation type="submission" date="2016-04" db="EMBL/GenBank/DDBJ databases">
        <title>The genome sequence project of a novel Fervidobacterium isolate from a hot spring in Thailand.</title>
        <authorList>
            <person name="Gonzalez J.M."/>
            <person name="Cuecas A."/>
            <person name="Kanoksilapatham W."/>
        </authorList>
    </citation>
    <scope>NUCLEOTIDE SEQUENCE [LARGE SCALE GENOMIC DNA]</scope>
    <source>
        <strain evidence="13">FC2004</strain>
    </source>
</reference>
<organism evidence="12 13">
    <name type="scientific">Fervidobacterium thailandense</name>
    <dbReference type="NCBI Taxonomy" id="1008305"/>
    <lineage>
        <taxon>Bacteria</taxon>
        <taxon>Thermotogati</taxon>
        <taxon>Thermotogota</taxon>
        <taxon>Thermotogae</taxon>
        <taxon>Thermotogales</taxon>
        <taxon>Fervidobacteriaceae</taxon>
        <taxon>Fervidobacterium</taxon>
    </lineage>
</organism>
<dbReference type="STRING" id="1008305.A4H02_06085"/>
<dbReference type="InterPro" id="IPR006194">
    <property type="entry name" value="Gly-tRNA-synth_heterodimer"/>
</dbReference>
<dbReference type="GO" id="GO:0006426">
    <property type="term" value="P:glycyl-tRNA aminoacylation"/>
    <property type="evidence" value="ECO:0007669"/>
    <property type="project" value="UniProtKB-UniRule"/>
</dbReference>
<dbReference type="GO" id="GO:0005829">
    <property type="term" value="C:cytosol"/>
    <property type="evidence" value="ECO:0007669"/>
    <property type="project" value="TreeGrafter"/>
</dbReference>
<dbReference type="PANTHER" id="PTHR30075">
    <property type="entry name" value="GLYCYL-TRNA SYNTHETASE"/>
    <property type="match status" value="1"/>
</dbReference>
<dbReference type="RefSeq" id="WP_069293285.1">
    <property type="nucleotide sequence ID" value="NZ_CP140110.1"/>
</dbReference>
<protein>
    <recommendedName>
        <fullName evidence="10">Glycine--tRNA ligase beta subunit</fullName>
        <ecNumber evidence="10">6.1.1.14</ecNumber>
    </recommendedName>
    <alternativeName>
        <fullName evidence="10">Glycyl-tRNA synthetase beta subunit</fullName>
        <shortName evidence="10">GlyRS</shortName>
    </alternativeName>
</protein>
<keyword evidence="8 10" id="KW-0030">Aminoacyl-tRNA synthetase</keyword>
<dbReference type="PANTHER" id="PTHR30075:SF2">
    <property type="entry name" value="GLYCINE--TRNA LIGASE, CHLOROPLASTIC_MITOCHONDRIAL 2"/>
    <property type="match status" value="1"/>
</dbReference>
<dbReference type="GO" id="GO:0004814">
    <property type="term" value="F:arginine-tRNA ligase activity"/>
    <property type="evidence" value="ECO:0007669"/>
    <property type="project" value="InterPro"/>
</dbReference>
<keyword evidence="7 10" id="KW-0648">Protein biosynthesis</keyword>
<dbReference type="Pfam" id="PF05746">
    <property type="entry name" value="DALR_1"/>
    <property type="match status" value="1"/>
</dbReference>
<comment type="subcellular location">
    <subcellularLocation>
        <location evidence="1 10">Cytoplasm</location>
    </subcellularLocation>
</comment>
<dbReference type="EMBL" id="LWAF01000008">
    <property type="protein sequence ID" value="ODN30260.1"/>
    <property type="molecule type" value="Genomic_DNA"/>
</dbReference>
<comment type="subunit">
    <text evidence="10">Tetramer of two alpha and two beta subunits.</text>
</comment>
<dbReference type="AlphaFoldDB" id="A0A1E3G2A7"/>
<evidence type="ECO:0000256" key="5">
    <source>
        <dbReference type="ARBA" id="ARBA00022741"/>
    </source>
</evidence>
<name>A0A1E3G2A7_9BACT</name>
<evidence type="ECO:0000256" key="2">
    <source>
        <dbReference type="ARBA" id="ARBA00008226"/>
    </source>
</evidence>
<comment type="similarity">
    <text evidence="2 10">Belongs to the class-II aminoacyl-tRNA synthetase family.</text>
</comment>
<dbReference type="EC" id="6.1.1.14" evidence="10"/>
<keyword evidence="6 10" id="KW-0067">ATP-binding</keyword>
<keyword evidence="4 10" id="KW-0436">Ligase</keyword>
<evidence type="ECO:0000256" key="6">
    <source>
        <dbReference type="ARBA" id="ARBA00022840"/>
    </source>
</evidence>
<proteinExistence type="inferred from homology"/>
<evidence type="ECO:0000313" key="13">
    <source>
        <dbReference type="Proteomes" id="UP000094570"/>
    </source>
</evidence>
<dbReference type="GO" id="GO:0005524">
    <property type="term" value="F:ATP binding"/>
    <property type="evidence" value="ECO:0007669"/>
    <property type="project" value="UniProtKB-UniRule"/>
</dbReference>
<comment type="caution">
    <text evidence="12">The sequence shown here is derived from an EMBL/GenBank/DDBJ whole genome shotgun (WGS) entry which is preliminary data.</text>
</comment>
<gene>
    <name evidence="10" type="primary">glyS</name>
    <name evidence="12" type="ORF">A4H02_06085</name>
</gene>
<feature type="domain" description="DALR anticodon binding" evidence="11">
    <location>
        <begin position="566"/>
        <end position="658"/>
    </location>
</feature>
<evidence type="ECO:0000256" key="4">
    <source>
        <dbReference type="ARBA" id="ARBA00022598"/>
    </source>
</evidence>
<comment type="catalytic activity">
    <reaction evidence="9 10">
        <text>tRNA(Gly) + glycine + ATP = glycyl-tRNA(Gly) + AMP + diphosphate</text>
        <dbReference type="Rhea" id="RHEA:16013"/>
        <dbReference type="Rhea" id="RHEA-COMP:9664"/>
        <dbReference type="Rhea" id="RHEA-COMP:9683"/>
        <dbReference type="ChEBI" id="CHEBI:30616"/>
        <dbReference type="ChEBI" id="CHEBI:33019"/>
        <dbReference type="ChEBI" id="CHEBI:57305"/>
        <dbReference type="ChEBI" id="CHEBI:78442"/>
        <dbReference type="ChEBI" id="CHEBI:78522"/>
        <dbReference type="ChEBI" id="CHEBI:456215"/>
        <dbReference type="EC" id="6.1.1.14"/>
    </reaction>
</comment>
<dbReference type="SUPFAM" id="SSF109604">
    <property type="entry name" value="HD-domain/PDEase-like"/>
    <property type="match status" value="1"/>
</dbReference>
<evidence type="ECO:0000256" key="9">
    <source>
        <dbReference type="ARBA" id="ARBA00047937"/>
    </source>
</evidence>
<dbReference type="OrthoDB" id="9775440at2"/>
<evidence type="ECO:0000256" key="10">
    <source>
        <dbReference type="HAMAP-Rule" id="MF_00255"/>
    </source>
</evidence>
<dbReference type="Pfam" id="PF02092">
    <property type="entry name" value="tRNA_synt_2f"/>
    <property type="match status" value="1"/>
</dbReference>
<dbReference type="InterPro" id="IPR008909">
    <property type="entry name" value="DALR_anticod-bd"/>
</dbReference>
<dbReference type="NCBIfam" id="TIGR00211">
    <property type="entry name" value="glyS"/>
    <property type="match status" value="1"/>
</dbReference>
<dbReference type="InterPro" id="IPR015944">
    <property type="entry name" value="Gly-tRNA-synth_bsu"/>
</dbReference>
<evidence type="ECO:0000256" key="7">
    <source>
        <dbReference type="ARBA" id="ARBA00022917"/>
    </source>
</evidence>
<dbReference type="GO" id="GO:0004820">
    <property type="term" value="F:glycine-tRNA ligase activity"/>
    <property type="evidence" value="ECO:0007669"/>
    <property type="project" value="UniProtKB-UniRule"/>
</dbReference>
<evidence type="ECO:0000259" key="11">
    <source>
        <dbReference type="Pfam" id="PF05746"/>
    </source>
</evidence>
<evidence type="ECO:0000313" key="12">
    <source>
        <dbReference type="EMBL" id="ODN30260.1"/>
    </source>
</evidence>
<dbReference type="HAMAP" id="MF_00255">
    <property type="entry name" value="Gly_tRNA_synth_beta"/>
    <property type="match status" value="1"/>
</dbReference>
<dbReference type="GO" id="GO:0006420">
    <property type="term" value="P:arginyl-tRNA aminoacylation"/>
    <property type="evidence" value="ECO:0007669"/>
    <property type="project" value="InterPro"/>
</dbReference>
<evidence type="ECO:0000256" key="3">
    <source>
        <dbReference type="ARBA" id="ARBA00022490"/>
    </source>
</evidence>
<evidence type="ECO:0000256" key="8">
    <source>
        <dbReference type="ARBA" id="ARBA00023146"/>
    </source>
</evidence>
<dbReference type="PROSITE" id="PS50861">
    <property type="entry name" value="AA_TRNA_LIGASE_II_GLYAB"/>
    <property type="match status" value="1"/>
</dbReference>
<keyword evidence="5 10" id="KW-0547">Nucleotide-binding</keyword>
<sequence length="672" mass="77654">MNTKNEFLLEIGVEELPTTEVHGILAQLDELIDKYIVEEGLTFDEKVLILAPRRLGFYLRGLPERSADKVIEKKGPSVQIAYDVNGQPTKALLGFLKSAGASLEDVKVVENYVYVQKKLEGLTAKELLRTVIPKMIEALRFRKPMKWGSGKYEFVRIPHHVLAIFNGEVVEFELFGLKSSNKTVGHRFVKDEYFEVSSVDDYLNKMREFYVIPVMNQRIEFIKSQLLEFEKNGLTVDKDEELIEEVAILTEYPKLISGTFDTKFMELPEELIRTTIKHHQRAFTTHKDCKLTNTFVAFIDKPSDVKDNARKGYERVINARLEDARYYYEKDVKVPLETFNEKLKEIVFQKELGTLHDKVLRVEKLSEFIIEALGMHKLSDKILRTARLCKADIGSHVVYEFPELQGTMGRIYALKDGEPREVAFGIEEHYSSDPDTVTGAVVGIADRIDTIVGNFLIGNIPTGSKDPYGLRSKVDDIFKIIEKFEWQIDVEQLLKEACKLLGKELPQQLVEFFETRFELYNSNIRYDIARATKHLWKVPIRGILSAKAIASLVGTEDFEHLIVGFERVHNISKKHNSTHFDAAKFVQEEEKTLFEKYLDTKVKVFEALKHLNYKEALDKFIKLRPFIDAYFDKVFVMVDEEDIRLNRLGFLKNLDELFLQVGDLTLIEKHQK</sequence>
<dbReference type="Proteomes" id="UP000094570">
    <property type="component" value="Unassembled WGS sequence"/>
</dbReference>
<accession>A0A1E3G2A7</accession>